<proteinExistence type="predicted"/>
<dbReference type="Proteomes" id="UP000199614">
    <property type="component" value="Unassembled WGS sequence"/>
</dbReference>
<dbReference type="InterPro" id="IPR039498">
    <property type="entry name" value="NTP_transf_5"/>
</dbReference>
<gene>
    <name evidence="1" type="ORF">SAMN05216207_106810</name>
</gene>
<dbReference type="STRING" id="260086.SAMN05216207_106810"/>
<reference evidence="1 2" key="1">
    <citation type="submission" date="2016-10" db="EMBL/GenBank/DDBJ databases">
        <authorList>
            <person name="de Groot N.N."/>
        </authorList>
    </citation>
    <scope>NUCLEOTIDE SEQUENCE [LARGE SCALE GENOMIC DNA]</scope>
    <source>
        <strain evidence="1 2">CGMCC 4.1877</strain>
    </source>
</reference>
<dbReference type="Pfam" id="PF14907">
    <property type="entry name" value="NTP_transf_5"/>
    <property type="match status" value="1"/>
</dbReference>
<dbReference type="AlphaFoldDB" id="A0A1I5HM63"/>
<evidence type="ECO:0000313" key="1">
    <source>
        <dbReference type="EMBL" id="SFO48921.1"/>
    </source>
</evidence>
<dbReference type="RefSeq" id="WP_143105643.1">
    <property type="nucleotide sequence ID" value="NZ_FOUY01000068.1"/>
</dbReference>
<keyword evidence="2" id="KW-1185">Reference proteome</keyword>
<dbReference type="GO" id="GO:0016740">
    <property type="term" value="F:transferase activity"/>
    <property type="evidence" value="ECO:0007669"/>
    <property type="project" value="UniProtKB-KW"/>
</dbReference>
<dbReference type="OrthoDB" id="3394845at2"/>
<dbReference type="SUPFAM" id="SSF81301">
    <property type="entry name" value="Nucleotidyltransferase"/>
    <property type="match status" value="1"/>
</dbReference>
<sequence length="195" mass="21404">MTTGDTDDRLLREALKRVATTLKGARVPFALTGGYASWARGGPEPVHDVDFVLVAEDVPQAVEALGAAGLRPVHPPEDWLEKVYDGDALVDLIFCSTDRPVTRERLARADELRVDSVMMPVECATDIMASKALALGEHRCDLGPLLSHARALREQIDWPRLRRECSAWPFARAFLALCDDLGIPVTEPHAREIGA</sequence>
<accession>A0A1I5HM63</accession>
<dbReference type="InterPro" id="IPR043519">
    <property type="entry name" value="NT_sf"/>
</dbReference>
<name>A0A1I5HM63_PSUAM</name>
<dbReference type="Gene3D" id="3.30.460.40">
    <property type="match status" value="1"/>
</dbReference>
<evidence type="ECO:0000313" key="2">
    <source>
        <dbReference type="Proteomes" id="UP000199614"/>
    </source>
</evidence>
<keyword evidence="1" id="KW-0808">Transferase</keyword>
<dbReference type="EMBL" id="FOUY01000068">
    <property type="protein sequence ID" value="SFO48921.1"/>
    <property type="molecule type" value="Genomic_DNA"/>
</dbReference>
<protein>
    <submittedName>
        <fullName evidence="1">Uncharacterized nucleotidyltransferase</fullName>
    </submittedName>
</protein>
<organism evidence="1 2">
    <name type="scientific">Pseudonocardia ammonioxydans</name>
    <dbReference type="NCBI Taxonomy" id="260086"/>
    <lineage>
        <taxon>Bacteria</taxon>
        <taxon>Bacillati</taxon>
        <taxon>Actinomycetota</taxon>
        <taxon>Actinomycetes</taxon>
        <taxon>Pseudonocardiales</taxon>
        <taxon>Pseudonocardiaceae</taxon>
        <taxon>Pseudonocardia</taxon>
    </lineage>
</organism>